<accession>H0UJ36</accession>
<gene>
    <name evidence="3" type="ORF">JonanDRAFT_1501</name>
</gene>
<dbReference type="AlphaFoldDB" id="H0UJ36"/>
<protein>
    <recommendedName>
        <fullName evidence="2">Nucleoside transporter/FeoB GTPase Gate domain-containing protein</fullName>
    </recommendedName>
</protein>
<feature type="transmembrane region" description="Helical" evidence="1">
    <location>
        <begin position="416"/>
        <end position="439"/>
    </location>
</feature>
<proteinExistence type="predicted"/>
<keyword evidence="1" id="KW-0472">Membrane</keyword>
<dbReference type="OrthoDB" id="1633380at2"/>
<evidence type="ECO:0000313" key="4">
    <source>
        <dbReference type="Proteomes" id="UP000003806"/>
    </source>
</evidence>
<evidence type="ECO:0000259" key="2">
    <source>
        <dbReference type="Pfam" id="PF07670"/>
    </source>
</evidence>
<reference evidence="3 4" key="1">
    <citation type="submission" date="2011-11" db="EMBL/GenBank/DDBJ databases">
        <title>The Noncontiguous Finished genome of Jonquetella anthropi DSM 22815.</title>
        <authorList>
            <consortium name="US DOE Joint Genome Institute (JGI-PGF)"/>
            <person name="Lucas S."/>
            <person name="Copeland A."/>
            <person name="Lapidus A."/>
            <person name="Glavina del Rio T."/>
            <person name="Dalin E."/>
            <person name="Tice H."/>
            <person name="Bruce D."/>
            <person name="Goodwin L."/>
            <person name="Pitluck S."/>
            <person name="Peters L."/>
            <person name="Mikhailova N."/>
            <person name="Held B."/>
            <person name="Kyrpides N."/>
            <person name="Mavromatis K."/>
            <person name="Ivanova N."/>
            <person name="Markowitz V."/>
            <person name="Cheng J.-F."/>
            <person name="Hugenholtz P."/>
            <person name="Woyke T."/>
            <person name="Wu D."/>
            <person name="Gronow S."/>
            <person name="Wellnitz S."/>
            <person name="Brambilla E."/>
            <person name="Klenk H.-P."/>
            <person name="Eisen J.A."/>
        </authorList>
    </citation>
    <scope>NUCLEOTIDE SEQUENCE [LARGE SCALE GENOMIC DNA]</scope>
    <source>
        <strain evidence="3 4">DSM 22815</strain>
    </source>
</reference>
<dbReference type="eggNOG" id="COG3314">
    <property type="taxonomic scope" value="Bacteria"/>
</dbReference>
<dbReference type="EMBL" id="CM001376">
    <property type="protein sequence ID" value="EHM13863.1"/>
    <property type="molecule type" value="Genomic_DNA"/>
</dbReference>
<feature type="domain" description="Nucleoside transporter/FeoB GTPase Gate" evidence="2">
    <location>
        <begin position="128"/>
        <end position="226"/>
    </location>
</feature>
<feature type="transmembrane region" description="Helical" evidence="1">
    <location>
        <begin position="82"/>
        <end position="104"/>
    </location>
</feature>
<feature type="transmembrane region" description="Helical" evidence="1">
    <location>
        <begin position="380"/>
        <end position="404"/>
    </location>
</feature>
<feature type="transmembrane region" description="Helical" evidence="1">
    <location>
        <begin position="202"/>
        <end position="221"/>
    </location>
</feature>
<sequence length="447" mass="48967">MKGEARSGNILKFVLCSLFGVFMFFYPLTIGGKSTIPVDHSISYIRANWASGAKLYVLLVMYCGALLPFLRKNWNKDGITTFFSIAKVCGAIFGTIFFFNMFSASPSMAWFWDKEVGPFLYNTLSTPVGLVIPIGSIFLAFLASFGLMEFTGELMTPIMRPVFKTPGRSAIDAVASFVGSYSIALIITNGVYRSGRYSAREAAIIATGFSTVSATFLLIVAKTLGLMDRWSMYFWVSLLVTFVVTALTARLWPLRSIPNTYFTGEKVEDPVRQGSIFQRAWEAGIETAEHTKPIFVLVWDNLKAGLNMAFAVIPSIMSVGLLGLVLATYTPLFNWFGYLFYPFFKVFGVSQALLGGKAAAVCLPEMFLPAMLIAGEGTALLKFVIAVVSISEILFFSASIPCVMGTDIPLSLRDILVIWFERVVLSVVITIPIAMLLGFSDVVAAAS</sequence>
<name>H0UJ36_9BACT</name>
<keyword evidence="1" id="KW-0812">Transmembrane</keyword>
<dbReference type="Proteomes" id="UP000003806">
    <property type="component" value="Chromosome"/>
</dbReference>
<keyword evidence="4" id="KW-1185">Reference proteome</keyword>
<evidence type="ECO:0000256" key="1">
    <source>
        <dbReference type="SAM" id="Phobius"/>
    </source>
</evidence>
<organism evidence="3 4">
    <name type="scientific">Jonquetella anthropi DSM 22815</name>
    <dbReference type="NCBI Taxonomy" id="885272"/>
    <lineage>
        <taxon>Bacteria</taxon>
        <taxon>Thermotogati</taxon>
        <taxon>Synergistota</taxon>
        <taxon>Synergistia</taxon>
        <taxon>Synergistales</taxon>
        <taxon>Dethiosulfovibrionaceae</taxon>
        <taxon>Jonquetella</taxon>
    </lineage>
</organism>
<feature type="transmembrane region" description="Helical" evidence="1">
    <location>
        <begin position="339"/>
        <end position="360"/>
    </location>
</feature>
<feature type="transmembrane region" description="Helical" evidence="1">
    <location>
        <begin position="169"/>
        <end position="190"/>
    </location>
</feature>
<feature type="transmembrane region" description="Helical" evidence="1">
    <location>
        <begin position="233"/>
        <end position="252"/>
    </location>
</feature>
<feature type="transmembrane region" description="Helical" evidence="1">
    <location>
        <begin position="124"/>
        <end position="148"/>
    </location>
</feature>
<evidence type="ECO:0000313" key="3">
    <source>
        <dbReference type="EMBL" id="EHM13863.1"/>
    </source>
</evidence>
<feature type="transmembrane region" description="Helical" evidence="1">
    <location>
        <begin position="49"/>
        <end position="70"/>
    </location>
</feature>
<feature type="transmembrane region" description="Helical" evidence="1">
    <location>
        <begin position="9"/>
        <end position="29"/>
    </location>
</feature>
<dbReference type="STRING" id="885272.JonanDRAFT_1501"/>
<dbReference type="Pfam" id="PF07670">
    <property type="entry name" value="Gate"/>
    <property type="match status" value="1"/>
</dbReference>
<dbReference type="RefSeq" id="WP_008519679.1">
    <property type="nucleotide sequence ID" value="NZ_CM001376.1"/>
</dbReference>
<keyword evidence="1" id="KW-1133">Transmembrane helix</keyword>
<feature type="transmembrane region" description="Helical" evidence="1">
    <location>
        <begin position="308"/>
        <end position="327"/>
    </location>
</feature>
<dbReference type="HOGENOM" id="CLU_048533_0_0_0"/>
<dbReference type="InterPro" id="IPR011642">
    <property type="entry name" value="Gate_dom"/>
</dbReference>